<dbReference type="EMBL" id="CP001678">
    <property type="protein sequence ID" value="ACT57984.1"/>
    <property type="molecule type" value="Genomic_DNA"/>
</dbReference>
<dbReference type="AlphaFoldDB" id="C6XLS8"/>
<feature type="transmembrane region" description="Helical" evidence="1">
    <location>
        <begin position="138"/>
        <end position="161"/>
    </location>
</feature>
<keyword evidence="1" id="KW-0472">Membrane</keyword>
<gene>
    <name evidence="2" type="ordered locus">Hbal_0282</name>
</gene>
<dbReference type="PANTHER" id="PTHR34219:SF3">
    <property type="entry name" value="BLL7967 PROTEIN"/>
    <property type="match status" value="1"/>
</dbReference>
<dbReference type="PANTHER" id="PTHR34219">
    <property type="entry name" value="IRON-REGULATED INNER MEMBRANE PROTEIN-RELATED"/>
    <property type="match status" value="1"/>
</dbReference>
<sequence length="487" mass="52808">MSKSIWPKASSGRVASSLQAHMVLALAAGGLIYILAITGTLSVLNREFQRWEQPSAPEMTQISPEAAAKAAKAVFESETPSTTHLYINFPRPDLPRTVISTDTQAFFATETGEVGEAENFPWTQFLLDLHYYLHLPHILGLTVVGALGAILLGLSLSGFLAHPRIFRDAFTFRRGESRIAKADLHNRLSVWTAPFHISNALTGAILGLASVLAFAIAAVDFEGDTTKVFSPIFGEEAPMDETSSNISDIAKPIAYVQENYPDLTPTYYIHHDPGTAGQHISVIGWHSNRLIFGEYYNFNSNGEFEGVTGMSNGTLGQQIAGSIYNVHFGNWGGTWVKIAYVIFGAALSIITATGLRIYFARRRDQGRPAPILESMWSGLVWGTPSILAVCLVFSLALGWEGSSLVSTFWLGLCAIISVAGFRPSIDWSRLLQMSLTFSLVLIVVIHALTNSAHIMSAASWPISGAIIAIAILVGLKSFSKPKHSVPV</sequence>
<dbReference type="KEGG" id="hba:Hbal_0282"/>
<proteinExistence type="predicted"/>
<feature type="transmembrane region" description="Helical" evidence="1">
    <location>
        <begin position="197"/>
        <end position="219"/>
    </location>
</feature>
<name>C6XLS8_HIRBI</name>
<dbReference type="STRING" id="582402.Hbal_0282"/>
<feature type="transmembrane region" description="Helical" evidence="1">
    <location>
        <begin position="338"/>
        <end position="359"/>
    </location>
</feature>
<feature type="transmembrane region" description="Helical" evidence="1">
    <location>
        <begin position="403"/>
        <end position="421"/>
    </location>
</feature>
<dbReference type="RefSeq" id="WP_012778142.1">
    <property type="nucleotide sequence ID" value="NC_012982.1"/>
</dbReference>
<feature type="transmembrane region" description="Helical" evidence="1">
    <location>
        <begin position="379"/>
        <end position="397"/>
    </location>
</feature>
<feature type="transmembrane region" description="Helical" evidence="1">
    <location>
        <begin position="21"/>
        <end position="44"/>
    </location>
</feature>
<evidence type="ECO:0000313" key="2">
    <source>
        <dbReference type="EMBL" id="ACT57984.1"/>
    </source>
</evidence>
<dbReference type="eggNOG" id="COG3182">
    <property type="taxonomic scope" value="Bacteria"/>
</dbReference>
<dbReference type="OrthoDB" id="9776609at2"/>
<protein>
    <submittedName>
        <fullName evidence="2">PepSY-associated TM helix domain-containing protein</fullName>
    </submittedName>
</protein>
<dbReference type="Proteomes" id="UP000002745">
    <property type="component" value="Chromosome"/>
</dbReference>
<keyword evidence="1" id="KW-0812">Transmembrane</keyword>
<dbReference type="Pfam" id="PF03929">
    <property type="entry name" value="PepSY_TM"/>
    <property type="match status" value="1"/>
</dbReference>
<organism evidence="2 3">
    <name type="scientific">Hirschia baltica (strain ATCC 49814 / DSM 5838 / IFAM 1418)</name>
    <dbReference type="NCBI Taxonomy" id="582402"/>
    <lineage>
        <taxon>Bacteria</taxon>
        <taxon>Pseudomonadati</taxon>
        <taxon>Pseudomonadota</taxon>
        <taxon>Alphaproteobacteria</taxon>
        <taxon>Hyphomonadales</taxon>
        <taxon>Hyphomonadaceae</taxon>
        <taxon>Hirschia</taxon>
    </lineage>
</organism>
<accession>C6XLS8</accession>
<reference evidence="3" key="1">
    <citation type="journal article" date="2011" name="J. Bacteriol.">
        <title>Genome sequences of eight morphologically diverse alphaproteobacteria.</title>
        <authorList>
            <consortium name="US DOE Joint Genome Institute"/>
            <person name="Brown P.J."/>
            <person name="Kysela D.T."/>
            <person name="Buechlein A."/>
            <person name="Hemmerich C."/>
            <person name="Brun Y.V."/>
        </authorList>
    </citation>
    <scope>NUCLEOTIDE SEQUENCE [LARGE SCALE GENOMIC DNA]</scope>
    <source>
        <strain evidence="3">ATCC 49814 / DSM 5838 / IFAM 1418</strain>
    </source>
</reference>
<keyword evidence="1" id="KW-1133">Transmembrane helix</keyword>
<dbReference type="InterPro" id="IPR005625">
    <property type="entry name" value="PepSY-ass_TM"/>
</dbReference>
<keyword evidence="3" id="KW-1185">Reference proteome</keyword>
<evidence type="ECO:0000256" key="1">
    <source>
        <dbReference type="SAM" id="Phobius"/>
    </source>
</evidence>
<dbReference type="HOGENOM" id="CLU_025664_3_0_5"/>
<feature type="transmembrane region" description="Helical" evidence="1">
    <location>
        <begin position="430"/>
        <end position="448"/>
    </location>
</feature>
<evidence type="ECO:0000313" key="3">
    <source>
        <dbReference type="Proteomes" id="UP000002745"/>
    </source>
</evidence>
<feature type="transmembrane region" description="Helical" evidence="1">
    <location>
        <begin position="454"/>
        <end position="475"/>
    </location>
</feature>